<organism evidence="1 2">
    <name type="scientific">Periplaneta americana</name>
    <name type="common">American cockroach</name>
    <name type="synonym">Blatta americana</name>
    <dbReference type="NCBI Taxonomy" id="6978"/>
    <lineage>
        <taxon>Eukaryota</taxon>
        <taxon>Metazoa</taxon>
        <taxon>Ecdysozoa</taxon>
        <taxon>Arthropoda</taxon>
        <taxon>Hexapoda</taxon>
        <taxon>Insecta</taxon>
        <taxon>Pterygota</taxon>
        <taxon>Neoptera</taxon>
        <taxon>Polyneoptera</taxon>
        <taxon>Dictyoptera</taxon>
        <taxon>Blattodea</taxon>
        <taxon>Blattoidea</taxon>
        <taxon>Blattidae</taxon>
        <taxon>Blattinae</taxon>
        <taxon>Periplaneta</taxon>
    </lineage>
</organism>
<sequence length="96" mass="11141">MKFDCKFRTGNEIYERPYVLELYQTSAGICPISRTDTFLYKYSTPQRELNPAYGMDDDDVDDDDIWIIDRKMSPTSNAVKNTMHAVLRCATFSILL</sequence>
<keyword evidence="2" id="KW-1185">Reference proteome</keyword>
<dbReference type="Proteomes" id="UP001148838">
    <property type="component" value="Unassembled WGS sequence"/>
</dbReference>
<reference evidence="1 2" key="1">
    <citation type="journal article" date="2022" name="Allergy">
        <title>Genome assembly and annotation of Periplaneta americana reveal a comprehensive cockroach allergen profile.</title>
        <authorList>
            <person name="Wang L."/>
            <person name="Xiong Q."/>
            <person name="Saelim N."/>
            <person name="Wang L."/>
            <person name="Nong W."/>
            <person name="Wan A.T."/>
            <person name="Shi M."/>
            <person name="Liu X."/>
            <person name="Cao Q."/>
            <person name="Hui J.H.L."/>
            <person name="Sookrung N."/>
            <person name="Leung T.F."/>
            <person name="Tungtrongchitr A."/>
            <person name="Tsui S.K.W."/>
        </authorList>
    </citation>
    <scope>NUCLEOTIDE SEQUENCE [LARGE SCALE GENOMIC DNA]</scope>
    <source>
        <strain evidence="1">PWHHKU_190912</strain>
    </source>
</reference>
<gene>
    <name evidence="1" type="ORF">ANN_23011</name>
</gene>
<proteinExistence type="predicted"/>
<evidence type="ECO:0000313" key="2">
    <source>
        <dbReference type="Proteomes" id="UP001148838"/>
    </source>
</evidence>
<evidence type="ECO:0000313" key="1">
    <source>
        <dbReference type="EMBL" id="KAJ4434449.1"/>
    </source>
</evidence>
<dbReference type="EMBL" id="JAJSOF020000025">
    <property type="protein sequence ID" value="KAJ4434449.1"/>
    <property type="molecule type" value="Genomic_DNA"/>
</dbReference>
<comment type="caution">
    <text evidence="1">The sequence shown here is derived from an EMBL/GenBank/DDBJ whole genome shotgun (WGS) entry which is preliminary data.</text>
</comment>
<accession>A0ABQ8SKR3</accession>
<protein>
    <submittedName>
        <fullName evidence="1">Uncharacterized protein</fullName>
    </submittedName>
</protein>
<name>A0ABQ8SKR3_PERAM</name>